<evidence type="ECO:0000313" key="1">
    <source>
        <dbReference type="EMBL" id="KGE70999.1"/>
    </source>
</evidence>
<dbReference type="InterPro" id="IPR011042">
    <property type="entry name" value="6-blade_b-propeller_TolB-like"/>
</dbReference>
<dbReference type="eggNOG" id="COG0823">
    <property type="taxonomic scope" value="Bacteria"/>
</dbReference>
<dbReference type="EMBL" id="JNUP01000071">
    <property type="protein sequence ID" value="KGE70999.1"/>
    <property type="molecule type" value="Genomic_DNA"/>
</dbReference>
<dbReference type="Gene3D" id="2.120.10.30">
    <property type="entry name" value="TolB, C-terminal domain"/>
    <property type="match status" value="1"/>
</dbReference>
<evidence type="ECO:0000313" key="2">
    <source>
        <dbReference type="Proteomes" id="UP000029692"/>
    </source>
</evidence>
<organism evidence="1 2">
    <name type="scientific">Spirochaeta lutea</name>
    <dbReference type="NCBI Taxonomy" id="1480694"/>
    <lineage>
        <taxon>Bacteria</taxon>
        <taxon>Pseudomonadati</taxon>
        <taxon>Spirochaetota</taxon>
        <taxon>Spirochaetia</taxon>
        <taxon>Spirochaetales</taxon>
        <taxon>Spirochaetaceae</taxon>
        <taxon>Spirochaeta</taxon>
    </lineage>
</organism>
<accession>A0A098QTE9</accession>
<gene>
    <name evidence="1" type="ORF">DC28_13830</name>
</gene>
<sequence length="962" mass="107194">MTTRSIVHRLILVLVLGTIALLPGTADVFSSPKALYQIKTDHFTFIFSEETRQSAEYLAHRAEAMYARIAGLLDQPMNLHIPVVITPDTDQLNGYFTAMPSNRIVLYQAPLLPNAGFATYNHTLEKLFLHELTHAVSMNIRAPIYRFLSWIVGDIILPAGLTASQNFIEGVTVSFESLDGYGRANGTAYAQVIQQDILEDRFMTFNETSGIRRNYPGGSWYIYGGWFSRYLQETYGMESYAELWKEFGALRGIWDSLLFPGAFRRVYRQPLTDVWEDFRRWMSLKIPVVTQTLPVTQDWDSIQAITARGDQVYYAGSEGIYLLQLSTGKRTRLASADQSVNRLSLSPDGQRLLISSFRPSEPGLARAQLRIYNLAARRFESTELPRGLTEAAFTPEGILALRIQGYSTDLVHLDHQGRETTLYRGSLTSIPSHPGIYQSGYIHFLLQQGGVKAIARLHRESGEIEILQSSIPLGEIRTLSITDQGITFAWDNNLTMFKAGRLGPRGLELQTTPISGAVAYPVLTEDSLVYVGSFSMGERIMEYPLDNPAMTPTPADHTWIPLDSWSAPHRTTSSLGRPADTFQPLDFSPEQGTDQLPALESKPYYPITRVLLPQQRIPTLVLDPMAEELKDLVQGAGIITMSSDPTERLYLDWYATYLWNWRFVDGGIALRETSLPVDLLLSVTDGFTFPSPLLSRAYRTLRASLGVGDQISFSPSQRRLSWQVDSGVIFQSSGPQSDIGVTSPYQWDLGGPVIPISAQVGYSELYGGIFPPYEQRGIYSQLSWHGLIRGVDTSPELPNFAALKAGFTLPFLSLALDAAGFLSLQEDVGFLPYGAILNNQLFPGSIHQPQYFAYGSYQETPSPYYVSAQASSTIRFDIGKSLPGQFYLQKGSLGGGYRMAFLNGDYLDSLYLQAALTFHWSQGTIEVLPLRLGIEAEYTLREPAGQGWQIRLLSVLDIAGLL</sequence>
<dbReference type="STRING" id="1480694.DC28_13830"/>
<proteinExistence type="predicted"/>
<dbReference type="SUPFAM" id="SSF69304">
    <property type="entry name" value="Tricorn protease N-terminal domain"/>
    <property type="match status" value="1"/>
</dbReference>
<dbReference type="Proteomes" id="UP000029692">
    <property type="component" value="Unassembled WGS sequence"/>
</dbReference>
<dbReference type="RefSeq" id="WP_037549699.1">
    <property type="nucleotide sequence ID" value="NZ_JNUP01000071.1"/>
</dbReference>
<dbReference type="AlphaFoldDB" id="A0A098QTE9"/>
<protein>
    <submittedName>
        <fullName evidence="1">Uncharacterized protein</fullName>
    </submittedName>
</protein>
<comment type="caution">
    <text evidence="1">The sequence shown here is derived from an EMBL/GenBank/DDBJ whole genome shotgun (WGS) entry which is preliminary data.</text>
</comment>
<dbReference type="OrthoDB" id="304612at2"/>
<keyword evidence="2" id="KW-1185">Reference proteome</keyword>
<reference evidence="1 2" key="1">
    <citation type="submission" date="2014-05" db="EMBL/GenBank/DDBJ databases">
        <title>De novo Genome Sequence of Spirocheata sp.</title>
        <authorList>
            <person name="Shivani Y."/>
            <person name="Subhash Y."/>
            <person name="Tushar L."/>
            <person name="Sasikala C."/>
            <person name="Ramana C.V."/>
        </authorList>
    </citation>
    <scope>NUCLEOTIDE SEQUENCE [LARGE SCALE GENOMIC DNA]</scope>
    <source>
        <strain evidence="1 2">JC230</strain>
    </source>
</reference>
<name>A0A098QTE9_9SPIO</name>